<dbReference type="EMBL" id="CP041636">
    <property type="protein sequence ID" value="QDO99018.1"/>
    <property type="molecule type" value="Genomic_DNA"/>
</dbReference>
<evidence type="ECO:0000313" key="4">
    <source>
        <dbReference type="EMBL" id="QDO99018.1"/>
    </source>
</evidence>
<protein>
    <submittedName>
        <fullName evidence="4">Response regulator</fullName>
    </submittedName>
</protein>
<keyword evidence="5" id="KW-1185">Reference proteome</keyword>
<gene>
    <name evidence="4" type="ORF">FNB15_17855</name>
</gene>
<organism evidence="4 5">
    <name type="scientific">Ferrovibrio terrae</name>
    <dbReference type="NCBI Taxonomy" id="2594003"/>
    <lineage>
        <taxon>Bacteria</taxon>
        <taxon>Pseudomonadati</taxon>
        <taxon>Pseudomonadota</taxon>
        <taxon>Alphaproteobacteria</taxon>
        <taxon>Rhodospirillales</taxon>
        <taxon>Rhodospirillaceae</taxon>
        <taxon>Ferrovibrio</taxon>
    </lineage>
</organism>
<dbReference type="RefSeq" id="WP_144258014.1">
    <property type="nucleotide sequence ID" value="NZ_CP041636.1"/>
</dbReference>
<evidence type="ECO:0000259" key="3">
    <source>
        <dbReference type="PROSITE" id="PS50110"/>
    </source>
</evidence>
<dbReference type="PANTHER" id="PTHR44591:SF23">
    <property type="entry name" value="CHEY SUBFAMILY"/>
    <property type="match status" value="1"/>
</dbReference>
<dbReference type="OrthoDB" id="5456285at2"/>
<dbReference type="KEGG" id="fer:FNB15_17855"/>
<dbReference type="Proteomes" id="UP000317496">
    <property type="component" value="Chromosome"/>
</dbReference>
<evidence type="ECO:0000256" key="2">
    <source>
        <dbReference type="PROSITE-ProRule" id="PRU00169"/>
    </source>
</evidence>
<dbReference type="CDD" id="cd17546">
    <property type="entry name" value="REC_hyHK_CKI1_RcsC-like"/>
    <property type="match status" value="1"/>
</dbReference>
<evidence type="ECO:0000313" key="5">
    <source>
        <dbReference type="Proteomes" id="UP000317496"/>
    </source>
</evidence>
<dbReference type="Pfam" id="PF00072">
    <property type="entry name" value="Response_reg"/>
    <property type="match status" value="1"/>
</dbReference>
<sequence>MHILVIEDHDPMAKIIETILVAADHSVTRAANGRSGMELFAKQRFDLVITDILMPDQEGIETIRALVKEQPGVKIIAVSGSGRDGGMDYLRMAEAFGAMATLQKPFQPEDLLQLVRQTRTAEAAQYQ</sequence>
<dbReference type="InterPro" id="IPR050595">
    <property type="entry name" value="Bact_response_regulator"/>
</dbReference>
<dbReference type="InterPro" id="IPR011006">
    <property type="entry name" value="CheY-like_superfamily"/>
</dbReference>
<name>A0A516H5H7_9PROT</name>
<feature type="domain" description="Response regulatory" evidence="3">
    <location>
        <begin position="2"/>
        <end position="119"/>
    </location>
</feature>
<accession>A0A516H5H7</accession>
<keyword evidence="1 2" id="KW-0597">Phosphoprotein</keyword>
<dbReference type="PANTHER" id="PTHR44591">
    <property type="entry name" value="STRESS RESPONSE REGULATOR PROTEIN 1"/>
    <property type="match status" value="1"/>
</dbReference>
<dbReference type="GO" id="GO:0000160">
    <property type="term" value="P:phosphorelay signal transduction system"/>
    <property type="evidence" value="ECO:0007669"/>
    <property type="project" value="InterPro"/>
</dbReference>
<dbReference type="AlphaFoldDB" id="A0A516H5H7"/>
<dbReference type="InterPro" id="IPR001789">
    <property type="entry name" value="Sig_transdc_resp-reg_receiver"/>
</dbReference>
<reference evidence="4 5" key="1">
    <citation type="submission" date="2019-07" db="EMBL/GenBank/DDBJ databases">
        <title>Genome sequencing for Ferrovibrio sp. K5.</title>
        <authorList>
            <person name="Park S.-J."/>
        </authorList>
    </citation>
    <scope>NUCLEOTIDE SEQUENCE [LARGE SCALE GENOMIC DNA]</scope>
    <source>
        <strain evidence="4 5">K5</strain>
    </source>
</reference>
<feature type="modified residue" description="4-aspartylphosphate" evidence="2">
    <location>
        <position position="51"/>
    </location>
</feature>
<dbReference type="PROSITE" id="PS50110">
    <property type="entry name" value="RESPONSE_REGULATORY"/>
    <property type="match status" value="1"/>
</dbReference>
<dbReference type="SUPFAM" id="SSF52172">
    <property type="entry name" value="CheY-like"/>
    <property type="match status" value="1"/>
</dbReference>
<proteinExistence type="predicted"/>
<dbReference type="SMART" id="SM00448">
    <property type="entry name" value="REC"/>
    <property type="match status" value="1"/>
</dbReference>
<evidence type="ECO:0000256" key="1">
    <source>
        <dbReference type="ARBA" id="ARBA00022553"/>
    </source>
</evidence>
<dbReference type="Gene3D" id="3.40.50.2300">
    <property type="match status" value="1"/>
</dbReference>